<dbReference type="RefSeq" id="WP_109414723.1">
    <property type="nucleotide sequence ID" value="NZ_QEAS01000003.1"/>
</dbReference>
<feature type="domain" description="HTH cro/C1-type" evidence="1">
    <location>
        <begin position="15"/>
        <end position="68"/>
    </location>
</feature>
<sequence>MNLPQKGSVHIGRNIRRLREIKNIKQESLAYSLSFSQQKISKLEQMESIDESTLGRIADALELSVEVIKNFDQENVINSCFAVPQQAYHSAANQDFNAIEKIIELYERLIASEKEKNAILSSKIALMDTEREKMGLIKPFAAGWEKGMNRNVS</sequence>
<evidence type="ECO:0000313" key="2">
    <source>
        <dbReference type="EMBL" id="PWG81779.1"/>
    </source>
</evidence>
<proteinExistence type="predicted"/>
<dbReference type="PROSITE" id="PS50943">
    <property type="entry name" value="HTH_CROC1"/>
    <property type="match status" value="1"/>
</dbReference>
<organism evidence="2 3">
    <name type="scientific">Pararcticibacter amylolyticus</name>
    <dbReference type="NCBI Taxonomy" id="2173175"/>
    <lineage>
        <taxon>Bacteria</taxon>
        <taxon>Pseudomonadati</taxon>
        <taxon>Bacteroidota</taxon>
        <taxon>Sphingobacteriia</taxon>
        <taxon>Sphingobacteriales</taxon>
        <taxon>Sphingobacteriaceae</taxon>
        <taxon>Pararcticibacter</taxon>
    </lineage>
</organism>
<dbReference type="Gene3D" id="1.10.260.40">
    <property type="entry name" value="lambda repressor-like DNA-binding domains"/>
    <property type="match status" value="1"/>
</dbReference>
<keyword evidence="3" id="KW-1185">Reference proteome</keyword>
<comment type="caution">
    <text evidence="2">The sequence shown here is derived from an EMBL/GenBank/DDBJ whole genome shotgun (WGS) entry which is preliminary data.</text>
</comment>
<dbReference type="SMART" id="SM00530">
    <property type="entry name" value="HTH_XRE"/>
    <property type="match status" value="1"/>
</dbReference>
<dbReference type="InterPro" id="IPR010982">
    <property type="entry name" value="Lambda_DNA-bd_dom_sf"/>
</dbReference>
<dbReference type="CDD" id="cd00093">
    <property type="entry name" value="HTH_XRE"/>
    <property type="match status" value="1"/>
</dbReference>
<evidence type="ECO:0000259" key="1">
    <source>
        <dbReference type="PROSITE" id="PS50943"/>
    </source>
</evidence>
<name>A0A2U2PKT9_9SPHI</name>
<reference evidence="2 3" key="1">
    <citation type="submission" date="2018-04" db="EMBL/GenBank/DDBJ databases">
        <title>Pedobacter chongqingensis sp. nov., isolated from a rottenly hemp rope.</title>
        <authorList>
            <person name="Cai Y."/>
        </authorList>
    </citation>
    <scope>NUCLEOTIDE SEQUENCE [LARGE SCALE GENOMIC DNA]</scope>
    <source>
        <strain evidence="2 3">FJ4-8</strain>
    </source>
</reference>
<dbReference type="Proteomes" id="UP000245647">
    <property type="component" value="Unassembled WGS sequence"/>
</dbReference>
<protein>
    <submittedName>
        <fullName evidence="2">Transcriptional regulator</fullName>
    </submittedName>
</protein>
<dbReference type="OrthoDB" id="674774at2"/>
<dbReference type="AlphaFoldDB" id="A0A2U2PKT9"/>
<dbReference type="InterPro" id="IPR001387">
    <property type="entry name" value="Cro/C1-type_HTH"/>
</dbReference>
<accession>A0A2U2PKT9</accession>
<gene>
    <name evidence="2" type="ORF">DDR33_05305</name>
</gene>
<dbReference type="SUPFAM" id="SSF47413">
    <property type="entry name" value="lambda repressor-like DNA-binding domains"/>
    <property type="match status" value="1"/>
</dbReference>
<dbReference type="GO" id="GO:0003677">
    <property type="term" value="F:DNA binding"/>
    <property type="evidence" value="ECO:0007669"/>
    <property type="project" value="InterPro"/>
</dbReference>
<dbReference type="Pfam" id="PF13560">
    <property type="entry name" value="HTH_31"/>
    <property type="match status" value="1"/>
</dbReference>
<dbReference type="EMBL" id="QEAS01000003">
    <property type="protein sequence ID" value="PWG81779.1"/>
    <property type="molecule type" value="Genomic_DNA"/>
</dbReference>
<evidence type="ECO:0000313" key="3">
    <source>
        <dbReference type="Proteomes" id="UP000245647"/>
    </source>
</evidence>